<dbReference type="RefSeq" id="WP_341405539.1">
    <property type="nucleotide sequence ID" value="NZ_JBBUKT010000005.1"/>
</dbReference>
<sequence length="162" mass="18039">MMGIETAGFNILERIVVEKIHDGPGAKVVPRAYVRRLSLWAEEMRPYLEGGEDRPGYPMSRLLSAEGQIDWTCCFKLRPLEVEEGEEGEVMELDLSGYSSLPASERAEVLFSFLGPVPDGQGGSLIYGAADRGFLWAHGFLCRCEGSFEEPGSMEFLNVWRS</sequence>
<keyword evidence="2" id="KW-1185">Reference proteome</keyword>
<comment type="caution">
    <text evidence="1">The sequence shown here is derived from an EMBL/GenBank/DDBJ whole genome shotgun (WGS) entry which is preliminary data.</text>
</comment>
<gene>
    <name evidence="1" type="ORF">WKV53_14840</name>
</gene>
<organism evidence="1 2">
    <name type="scientific">Luteolibacter soli</name>
    <dbReference type="NCBI Taxonomy" id="3135280"/>
    <lineage>
        <taxon>Bacteria</taxon>
        <taxon>Pseudomonadati</taxon>
        <taxon>Verrucomicrobiota</taxon>
        <taxon>Verrucomicrobiia</taxon>
        <taxon>Verrucomicrobiales</taxon>
        <taxon>Verrucomicrobiaceae</taxon>
        <taxon>Luteolibacter</taxon>
    </lineage>
</organism>
<name>A0ABU9AVL1_9BACT</name>
<protein>
    <submittedName>
        <fullName evidence="1">Uncharacterized protein</fullName>
    </submittedName>
</protein>
<accession>A0ABU9AVL1</accession>
<evidence type="ECO:0000313" key="1">
    <source>
        <dbReference type="EMBL" id="MEK7951792.1"/>
    </source>
</evidence>
<reference evidence="1 2" key="1">
    <citation type="submission" date="2024-04" db="EMBL/GenBank/DDBJ databases">
        <title>Luteolibacter sp. isolated from soil.</title>
        <authorList>
            <person name="An J."/>
        </authorList>
    </citation>
    <scope>NUCLEOTIDE SEQUENCE [LARGE SCALE GENOMIC DNA]</scope>
    <source>
        <strain evidence="1 2">Y139</strain>
    </source>
</reference>
<dbReference type="EMBL" id="JBBUKT010000005">
    <property type="protein sequence ID" value="MEK7951792.1"/>
    <property type="molecule type" value="Genomic_DNA"/>
</dbReference>
<evidence type="ECO:0000313" key="2">
    <source>
        <dbReference type="Proteomes" id="UP001371305"/>
    </source>
</evidence>
<proteinExistence type="predicted"/>
<dbReference type="Proteomes" id="UP001371305">
    <property type="component" value="Unassembled WGS sequence"/>
</dbReference>